<proteinExistence type="predicted"/>
<sequence>MTALQADEDDRTLPCQDDPDMWFPEGTTRASKEQAAAAIMLCRSCPALQACGELTARIKPTFGVWAGFDYTGKSQYQRYRRQKQLKRMGAVHV</sequence>
<dbReference type="RefSeq" id="YP_010665339.1">
    <property type="nucleotide sequence ID" value="NC_070934.1"/>
</dbReference>
<feature type="region of interest" description="Disordered" evidence="1">
    <location>
        <begin position="1"/>
        <end position="23"/>
    </location>
</feature>
<protein>
    <submittedName>
        <fullName evidence="3">WhiB family transcription factor</fullName>
    </submittedName>
</protein>
<dbReference type="InterPro" id="IPR034768">
    <property type="entry name" value="4FE4S_WBL"/>
</dbReference>
<dbReference type="GeneID" id="77941404"/>
<gene>
    <name evidence="3" type="primary">55</name>
    <name evidence="3" type="ORF">SEA_JEON_55</name>
</gene>
<dbReference type="Pfam" id="PF02467">
    <property type="entry name" value="Whib"/>
    <property type="match status" value="1"/>
</dbReference>
<evidence type="ECO:0000313" key="4">
    <source>
        <dbReference type="Proteomes" id="UP000241956"/>
    </source>
</evidence>
<accession>A0A2P1JRI2</accession>
<keyword evidence="4" id="KW-1185">Reference proteome</keyword>
<evidence type="ECO:0000256" key="1">
    <source>
        <dbReference type="SAM" id="MobiDB-lite"/>
    </source>
</evidence>
<feature type="domain" description="4Fe-4S Wbl-type" evidence="2">
    <location>
        <begin position="14"/>
        <end position="75"/>
    </location>
</feature>
<organism evidence="3 4">
    <name type="scientific">Mycobacterium phage Jeon</name>
    <dbReference type="NCBI Taxonomy" id="2108123"/>
    <lineage>
        <taxon>Viruses</taxon>
        <taxon>Duplodnaviria</taxon>
        <taxon>Heunggongvirae</taxon>
        <taxon>Uroviricota</taxon>
        <taxon>Caudoviricetes</taxon>
        <taxon>Northamptonvirus</taxon>
        <taxon>Northamptonvirus jeon</taxon>
    </lineage>
</organism>
<feature type="compositionally biased region" description="Acidic residues" evidence="1">
    <location>
        <begin position="1"/>
        <end position="10"/>
    </location>
</feature>
<dbReference type="Proteomes" id="UP000241956">
    <property type="component" value="Segment"/>
</dbReference>
<dbReference type="PROSITE" id="PS51674">
    <property type="entry name" value="4FE4S_WBL"/>
    <property type="match status" value="1"/>
</dbReference>
<evidence type="ECO:0000259" key="2">
    <source>
        <dbReference type="PROSITE" id="PS51674"/>
    </source>
</evidence>
<reference evidence="3 4" key="1">
    <citation type="submission" date="2018-02" db="EMBL/GenBank/DDBJ databases">
        <authorList>
            <person name="Borochov A."/>
            <person name="Gil C.E."/>
            <person name="Green C.A."/>
            <person name="Jean P.M."/>
            <person name="Kim K."/>
            <person name="Kwun D."/>
            <person name="Lee D."/>
            <person name="Lochan S."/>
            <person name="Mansoor S.A."/>
            <person name="Obregon B.R.Y.A.N."/>
            <person name="Parra P.A."/>
            <person name="Ramdihal J.D."/>
            <person name="Sahadeo J."/>
            <person name="Sohail M."/>
            <person name="Talavera L."/>
            <person name="Velarde S."/>
            <person name="Vera M."/>
            <person name="Wong H."/>
            <person name="Xue J."/>
            <person name="Golebiewska U.P."/>
            <person name="Garlena R.A."/>
            <person name="Russell D.A."/>
            <person name="Pope W.H."/>
            <person name="Jacobs-Sera D."/>
            <person name="Hatfull G.F."/>
        </authorList>
    </citation>
    <scope>NUCLEOTIDE SEQUENCE [LARGE SCALE GENOMIC DNA]</scope>
</reference>
<dbReference type="KEGG" id="vg:77941404"/>
<dbReference type="EMBL" id="MH001450">
    <property type="protein sequence ID" value="AVO21758.1"/>
    <property type="molecule type" value="Genomic_DNA"/>
</dbReference>
<evidence type="ECO:0000313" key="3">
    <source>
        <dbReference type="EMBL" id="AVO21758.1"/>
    </source>
</evidence>
<name>A0A2P1JRI2_9CAUD</name>